<evidence type="ECO:0000313" key="2">
    <source>
        <dbReference type="EMBL" id="GJT34824.1"/>
    </source>
</evidence>
<name>A0ABQ5DDA0_9ASTR</name>
<feature type="domain" description="Reverse transcriptase" evidence="1">
    <location>
        <begin position="222"/>
        <end position="461"/>
    </location>
</feature>
<keyword evidence="2" id="KW-0548">Nucleotidyltransferase</keyword>
<dbReference type="InterPro" id="IPR008909">
    <property type="entry name" value="DALR_anticod-bd"/>
</dbReference>
<dbReference type="InterPro" id="IPR036695">
    <property type="entry name" value="Arg-tRNA-synth_N_sf"/>
</dbReference>
<dbReference type="Pfam" id="PF05746">
    <property type="entry name" value="DALR_1"/>
    <property type="match status" value="1"/>
</dbReference>
<dbReference type="SMART" id="SM00836">
    <property type="entry name" value="DALR_1"/>
    <property type="match status" value="1"/>
</dbReference>
<evidence type="ECO:0000313" key="3">
    <source>
        <dbReference type="Proteomes" id="UP001151760"/>
    </source>
</evidence>
<keyword evidence="2" id="KW-0695">RNA-directed DNA polymerase</keyword>
<dbReference type="Gene3D" id="3.30.1360.70">
    <property type="entry name" value="Arginyl tRNA synthetase N-terminal domain"/>
    <property type="match status" value="1"/>
</dbReference>
<dbReference type="Pfam" id="PF00078">
    <property type="entry name" value="RVT_1"/>
    <property type="match status" value="2"/>
</dbReference>
<dbReference type="PROSITE" id="PS50878">
    <property type="entry name" value="RT_POL"/>
    <property type="match status" value="1"/>
</dbReference>
<comment type="caution">
    <text evidence="2">The sequence shown here is derived from an EMBL/GenBank/DDBJ whole genome shotgun (WGS) entry which is preliminary data.</text>
</comment>
<dbReference type="Gene3D" id="1.10.730.10">
    <property type="entry name" value="Isoleucyl-tRNA Synthetase, Domain 1"/>
    <property type="match status" value="1"/>
</dbReference>
<reference evidence="2" key="2">
    <citation type="submission" date="2022-01" db="EMBL/GenBank/DDBJ databases">
        <authorList>
            <person name="Yamashiro T."/>
            <person name="Shiraishi A."/>
            <person name="Satake H."/>
            <person name="Nakayama K."/>
        </authorList>
    </citation>
    <scope>NUCLEOTIDE SEQUENCE</scope>
</reference>
<evidence type="ECO:0000259" key="1">
    <source>
        <dbReference type="PROSITE" id="PS50878"/>
    </source>
</evidence>
<accession>A0ABQ5DDA0</accession>
<keyword evidence="3" id="KW-1185">Reference proteome</keyword>
<dbReference type="PANTHER" id="PTHR33116">
    <property type="entry name" value="REVERSE TRANSCRIPTASE ZINC-BINDING DOMAIN-CONTAINING PROTEIN-RELATED-RELATED"/>
    <property type="match status" value="1"/>
</dbReference>
<dbReference type="EMBL" id="BQNB010014997">
    <property type="protein sequence ID" value="GJT34824.1"/>
    <property type="molecule type" value="Genomic_DNA"/>
</dbReference>
<dbReference type="GO" id="GO:0003964">
    <property type="term" value="F:RNA-directed DNA polymerase activity"/>
    <property type="evidence" value="ECO:0007669"/>
    <property type="project" value="UniProtKB-KW"/>
</dbReference>
<organism evidence="2 3">
    <name type="scientific">Tanacetum coccineum</name>
    <dbReference type="NCBI Taxonomy" id="301880"/>
    <lineage>
        <taxon>Eukaryota</taxon>
        <taxon>Viridiplantae</taxon>
        <taxon>Streptophyta</taxon>
        <taxon>Embryophyta</taxon>
        <taxon>Tracheophyta</taxon>
        <taxon>Spermatophyta</taxon>
        <taxon>Magnoliopsida</taxon>
        <taxon>eudicotyledons</taxon>
        <taxon>Gunneridae</taxon>
        <taxon>Pentapetalae</taxon>
        <taxon>asterids</taxon>
        <taxon>campanulids</taxon>
        <taxon>Asterales</taxon>
        <taxon>Asteraceae</taxon>
        <taxon>Asteroideae</taxon>
        <taxon>Anthemideae</taxon>
        <taxon>Anthemidinae</taxon>
        <taxon>Tanacetum</taxon>
    </lineage>
</organism>
<keyword evidence="2" id="KW-0808">Transferase</keyword>
<gene>
    <name evidence="2" type="ORF">Tco_0925243</name>
</gene>
<sequence>MNKHGTKLSKLDSFLISDDVYNLLPHIQVTALDRLWSDHIPILLHCNKRDFGPVPFKIYHSWFNREAFDDLIISELSNLRSLSSHEKLKALKPKIKQWYASMRSNEYSQKNDALKAIKTLEDKIEEGSASNEDCESQLKLLHDLDKLDTLEAMDYFQKGHIKWDVEGDENTKFFHCLINKKHICNSIKGIMHEGAWVTDPQLANASMEEVKDAVWDCGSDKAPGLDGKMPLGSNSSFITLIPKVSNPINVNDFRPISLIGTHYKIIAKVLANRLSKVVDNLISHEQLAFIKSLQILDGPLILSEAIDWYKKRKKKMLLFKVDFEKAFDSVSWRYLDYMLCKLGDPLSPFLFIIIMEALHVALTDSVRSGLICGINFGSPDLNLSHLFFADDVIITTDWNMHDLDNVIRIFKVFFIASSLKINIHKSSIYGIRVASDDVQIMAANTGCSAGTLPLTYLGLPIGSNMSLIVNRKPLVDKFCLKLSSWKANLLSYSGRLTLIKAVLGSLGIYFFSLFKAPVAVLKALESARASFFWGGGSTDSKKLSWVKWSNVLASLDKGGLAIGSLNSFNLALLHKWRWRFFASPDSLWVKIIKALHGNEGGFDLHGCNFRGIWSKIVGTSNYLHSSSILPMDSIRFQVGYGSLIRFWKDIWLGNSPLYTRFTRLFRLEQDKDCLVMDQEISHIEVRDNADKCFWSLDPNGSFSVADLRRLINDCTLLSLGIKTTWDKSLPCKENNAFFRPLDREARKYGDYVCFNVFEICEELRKNNPDLFDERKPKDIAMEIIRELEFENTDMISKHSIQLHDIGVITFKLHGSWIAKRVEKMFNDGIDTCAPVIYESEARAVFLSRTNTQLIPVAADMLRADFIKDALARIFLYSGIDILDAGVSPSNNIFEEGQIIRMHERCNKADIMVYITPDLQREHIQHCFTAARSSKSRAALACCGYRSFIRNPEEELSGLWQHYYLPRYPSVSKLAEDAGYSREGFFVCALKFSFLKRHRLAECIFDIDEILNEEGNTFRYVLNTRALICSVIKNPRGTCWFELKEALAGKEERELGFHLVQFTGLSSFMLEDKQSYKMISSNTRGYGKCENYVTNEYTNYKSAWVSNWVIEKACAGLVPNFVCDYLCDLSKLFTSYYSKVRPGKEPILGLCKAAEVVMDKCFDLLGIAPEIIRELEFENTDMISKHSIQLHDIGVITFKLHGSWIAKRVEKMFNDGIDTCAPAARSSKSRAALAICGYRVHKEPRRRAFCFTENEEGSTFRYVLNTRALICSVIKNPRGTCWFESKEAFAGKEERELGFHLVQVTGVRPGKEPILGLCKAAEVVMDKCFDLLGIAPGFSQVEILSSERRGPCRELAETSNQQMKQRRQIRVKIKIRKEAIISKGNLMSTQSSQENNAFFRPLDGEARKYGEYVCLNVFEICEELRKNNPDLFDERKPKDIAMIAKRVEKMFNDGIDTCAPTLNEEGNTFRCVLNTRALICSVTKNPGGTCWFESKEALAGKEERELGFHLVQFTGLSSFMLEDKQSYKMISSNTRGYGKCENYVTNEYSNYKSALVSNWVEILSSERRGPCRQLAETR</sequence>
<dbReference type="InterPro" id="IPR000477">
    <property type="entry name" value="RT_dom"/>
</dbReference>
<proteinExistence type="predicted"/>
<reference evidence="2" key="1">
    <citation type="journal article" date="2022" name="Int. J. Mol. Sci.">
        <title>Draft Genome of Tanacetum Coccineum: Genomic Comparison of Closely Related Tanacetum-Family Plants.</title>
        <authorList>
            <person name="Yamashiro T."/>
            <person name="Shiraishi A."/>
            <person name="Nakayama K."/>
            <person name="Satake H."/>
        </authorList>
    </citation>
    <scope>NUCLEOTIDE SEQUENCE</scope>
</reference>
<protein>
    <submittedName>
        <fullName evidence="2">RNA-directed DNA polymerase, eukaryota, reverse transcriptase zinc-binding domain protein</fullName>
    </submittedName>
</protein>
<dbReference type="PANTHER" id="PTHR33116:SF77">
    <property type="entry name" value="RNA-DIRECTED DNA POLYMERASE"/>
    <property type="match status" value="1"/>
</dbReference>
<dbReference type="InterPro" id="IPR009080">
    <property type="entry name" value="tRNAsynth_Ia_anticodon-bd"/>
</dbReference>
<dbReference type="SUPFAM" id="SSF47323">
    <property type="entry name" value="Anticodon-binding domain of a subclass of class I aminoacyl-tRNA synthetases"/>
    <property type="match status" value="1"/>
</dbReference>
<dbReference type="CDD" id="cd01650">
    <property type="entry name" value="RT_nLTR_like"/>
    <property type="match status" value="1"/>
</dbReference>
<dbReference type="Proteomes" id="UP001151760">
    <property type="component" value="Unassembled WGS sequence"/>
</dbReference>